<dbReference type="InterPro" id="IPR011010">
    <property type="entry name" value="DNA_brk_join_enz"/>
</dbReference>
<dbReference type="PANTHER" id="PTHR30349:SF64">
    <property type="entry name" value="PROPHAGE INTEGRASE INTD-RELATED"/>
    <property type="match status" value="1"/>
</dbReference>
<organism evidence="7 8">
    <name type="scientific">Ancylobacter koreensis</name>
    <dbReference type="NCBI Taxonomy" id="266121"/>
    <lineage>
        <taxon>Bacteria</taxon>
        <taxon>Pseudomonadati</taxon>
        <taxon>Pseudomonadota</taxon>
        <taxon>Alphaproteobacteria</taxon>
        <taxon>Hyphomicrobiales</taxon>
        <taxon>Xanthobacteraceae</taxon>
        <taxon>Ancylobacter</taxon>
    </lineage>
</organism>
<feature type="region of interest" description="Disordered" evidence="5">
    <location>
        <begin position="334"/>
        <end position="365"/>
    </location>
</feature>
<evidence type="ECO:0000256" key="1">
    <source>
        <dbReference type="ARBA" id="ARBA00008857"/>
    </source>
</evidence>
<dbReference type="EMBL" id="JALKCG010000001">
    <property type="protein sequence ID" value="MCK0207536.1"/>
    <property type="molecule type" value="Genomic_DNA"/>
</dbReference>
<reference evidence="7 8" key="1">
    <citation type="submission" date="2022-04" db="EMBL/GenBank/DDBJ databases">
        <authorList>
            <person name="Grouzdev D.S."/>
            <person name="Pantiukh K.S."/>
            <person name="Krutkina M.S."/>
        </authorList>
    </citation>
    <scope>NUCLEOTIDE SEQUENCE [LARGE SCALE GENOMIC DNA]</scope>
    <source>
        <strain evidence="7 8">Jip08</strain>
    </source>
</reference>
<keyword evidence="2" id="KW-0229">DNA integration</keyword>
<dbReference type="Proteomes" id="UP001202867">
    <property type="component" value="Unassembled WGS sequence"/>
</dbReference>
<dbReference type="InterPro" id="IPR050090">
    <property type="entry name" value="Tyrosine_recombinase_XerCD"/>
</dbReference>
<dbReference type="InterPro" id="IPR013762">
    <property type="entry name" value="Integrase-like_cat_sf"/>
</dbReference>
<evidence type="ECO:0000313" key="7">
    <source>
        <dbReference type="EMBL" id="MCK0207536.1"/>
    </source>
</evidence>
<evidence type="ECO:0000256" key="2">
    <source>
        <dbReference type="ARBA" id="ARBA00022908"/>
    </source>
</evidence>
<dbReference type="InterPro" id="IPR010998">
    <property type="entry name" value="Integrase_recombinase_N"/>
</dbReference>
<keyword evidence="8" id="KW-1185">Reference proteome</keyword>
<reference evidence="8" key="2">
    <citation type="submission" date="2023-07" db="EMBL/GenBank/DDBJ databases">
        <title>Ancylobacter moscoviensis sp. nov., facultatively methylotrophic bacteria from activated sludge and the reclassification of Starkeya novella (Starkey 1934) Kelly et al. 2000 as Ancylobacter novellus comb. nov., Starkeya koreensis Im et al. 2006 as Ancylobacter koreensis comb.nov., Angulomicrobium tetraedrale Vasil'eva et al. 1986 as Ancylobacter tetraedralis comb. nov., Angulomicrobium amanitiforme Fritz et al. 2004 as Ancylobacter amanitiformis comb. nov. and Methylorhabdus multivorans Doronina et al. 1996 as Ancylobacter multivorans comb. nov. and emended description of the genus Ancylobacter.</title>
        <authorList>
            <person name="Doronina N."/>
            <person name="Chemodurova A."/>
            <person name="Grouzdev D."/>
            <person name="Koziaeva V."/>
            <person name="Shi W."/>
            <person name="Wu L."/>
            <person name="Kaparullina E."/>
        </authorList>
    </citation>
    <scope>NUCLEOTIDE SEQUENCE [LARGE SCALE GENOMIC DNA]</scope>
    <source>
        <strain evidence="8">Jip08</strain>
    </source>
</reference>
<comment type="caution">
    <text evidence="7">The sequence shown here is derived from an EMBL/GenBank/DDBJ whole genome shotgun (WGS) entry which is preliminary data.</text>
</comment>
<dbReference type="Pfam" id="PF00589">
    <property type="entry name" value="Phage_integrase"/>
    <property type="match status" value="1"/>
</dbReference>
<keyword evidence="3" id="KW-0238">DNA-binding</keyword>
<dbReference type="PROSITE" id="PS51898">
    <property type="entry name" value="TYR_RECOMBINASE"/>
    <property type="match status" value="1"/>
</dbReference>
<evidence type="ECO:0000256" key="3">
    <source>
        <dbReference type="ARBA" id="ARBA00023125"/>
    </source>
</evidence>
<dbReference type="Gene3D" id="1.10.443.10">
    <property type="entry name" value="Intergrase catalytic core"/>
    <property type="match status" value="1"/>
</dbReference>
<evidence type="ECO:0000256" key="5">
    <source>
        <dbReference type="SAM" id="MobiDB-lite"/>
    </source>
</evidence>
<accession>A0ABT0DJS0</accession>
<dbReference type="SUPFAM" id="SSF56349">
    <property type="entry name" value="DNA breaking-rejoining enzymes"/>
    <property type="match status" value="1"/>
</dbReference>
<dbReference type="PANTHER" id="PTHR30349">
    <property type="entry name" value="PHAGE INTEGRASE-RELATED"/>
    <property type="match status" value="1"/>
</dbReference>
<feature type="compositionally biased region" description="Basic residues" evidence="5">
    <location>
        <begin position="341"/>
        <end position="350"/>
    </location>
</feature>
<gene>
    <name evidence="7" type="ORF">MWN33_05755</name>
</gene>
<proteinExistence type="inferred from homology"/>
<protein>
    <submittedName>
        <fullName evidence="7">Tyrosine-type recombinase/integrase</fullName>
    </submittedName>
</protein>
<sequence length="365" mass="40841">MPKKRPPYLHHEKNRHGVFRWYVRRQHGPRVRLTAEYDSQEFWAQYRAAIEGAAPEKKGPKAGSLRWAIDRYRASSAWARLSVATRRQRENIYRQVLESAGDVAFADITQKTIILGRERRQDRPHAANNFLKAMRGLFDWAAGDGKLVKVNPCIGVKLLKGANDEVGFHTWTDEEAARFEAKWPLGSRQRLAFDLLLYTGLRRGDVVKLGRQHVREGLITLRTEKTSEVVVLPVLPPLAKSIEATRTGDLAFLVTERGQPFVKESFGNWFKKACRAAACPGSAHGLRKAGATRAAENGATDRQLMALFGWTTGKMATHYTRAADRKRLASEAAKLLLPKQPKNKNARTKPKSAGGKPKTSAKAGD</sequence>
<keyword evidence="4" id="KW-0233">DNA recombination</keyword>
<evidence type="ECO:0000259" key="6">
    <source>
        <dbReference type="PROSITE" id="PS51898"/>
    </source>
</evidence>
<dbReference type="Gene3D" id="1.10.150.130">
    <property type="match status" value="1"/>
</dbReference>
<dbReference type="RefSeq" id="WP_247199473.1">
    <property type="nucleotide sequence ID" value="NZ_JALKCG010000001.1"/>
</dbReference>
<feature type="domain" description="Tyr recombinase" evidence="6">
    <location>
        <begin position="166"/>
        <end position="333"/>
    </location>
</feature>
<evidence type="ECO:0000313" key="8">
    <source>
        <dbReference type="Proteomes" id="UP001202867"/>
    </source>
</evidence>
<comment type="similarity">
    <text evidence="1">Belongs to the 'phage' integrase family.</text>
</comment>
<evidence type="ECO:0000256" key="4">
    <source>
        <dbReference type="ARBA" id="ARBA00023172"/>
    </source>
</evidence>
<dbReference type="InterPro" id="IPR002104">
    <property type="entry name" value="Integrase_catalytic"/>
</dbReference>
<name>A0ABT0DJS0_9HYPH</name>